<accession>A0A9Y2MY85</accession>
<sequence>MARKIAHLKEGCVRFWHRENVWLVFSRRRKPMRQSWKISGSYANWRIIVSIEPPDDANVADVPEWPYDKLAPVVGHFFEAVNYYEMSRDADDTRQLS</sequence>
<proteinExistence type="predicted"/>
<protein>
    <submittedName>
        <fullName evidence="1">Uncharacterized protein</fullName>
    </submittedName>
</protein>
<evidence type="ECO:0000313" key="2">
    <source>
        <dbReference type="Proteomes" id="UP001236014"/>
    </source>
</evidence>
<dbReference type="RefSeq" id="WP_285970488.1">
    <property type="nucleotide sequence ID" value="NZ_CP127294.1"/>
</dbReference>
<evidence type="ECO:0000313" key="1">
    <source>
        <dbReference type="EMBL" id="WIX79809.1"/>
    </source>
</evidence>
<dbReference type="AlphaFoldDB" id="A0A9Y2MY85"/>
<name>A0A9Y2MY85_9PSEU</name>
<reference evidence="1 2" key="1">
    <citation type="submission" date="2023-06" db="EMBL/GenBank/DDBJ databases">
        <authorList>
            <person name="Oyuntsetseg B."/>
            <person name="Kim S.B."/>
        </authorList>
    </citation>
    <scope>NUCLEOTIDE SEQUENCE [LARGE SCALE GENOMIC DNA]</scope>
    <source>
        <strain evidence="1 2">2-15</strain>
    </source>
</reference>
<keyword evidence="2" id="KW-1185">Reference proteome</keyword>
<dbReference type="Proteomes" id="UP001236014">
    <property type="component" value="Chromosome"/>
</dbReference>
<dbReference type="KEGG" id="acab:QRX50_03135"/>
<gene>
    <name evidence="1" type="ORF">QRX50_03135</name>
</gene>
<organism evidence="1 2">
    <name type="scientific">Amycolatopsis carbonis</name>
    <dbReference type="NCBI Taxonomy" id="715471"/>
    <lineage>
        <taxon>Bacteria</taxon>
        <taxon>Bacillati</taxon>
        <taxon>Actinomycetota</taxon>
        <taxon>Actinomycetes</taxon>
        <taxon>Pseudonocardiales</taxon>
        <taxon>Pseudonocardiaceae</taxon>
        <taxon>Amycolatopsis</taxon>
    </lineage>
</organism>
<dbReference type="EMBL" id="CP127294">
    <property type="protein sequence ID" value="WIX79809.1"/>
    <property type="molecule type" value="Genomic_DNA"/>
</dbReference>